<evidence type="ECO:0000259" key="1">
    <source>
        <dbReference type="PROSITE" id="PS50943"/>
    </source>
</evidence>
<keyword evidence="3" id="KW-1185">Reference proteome</keyword>
<protein>
    <recommendedName>
        <fullName evidence="1">HTH cro/C1-type domain-containing protein</fullName>
    </recommendedName>
</protein>
<dbReference type="Proteomes" id="UP001156882">
    <property type="component" value="Unassembled WGS sequence"/>
</dbReference>
<proteinExistence type="predicted"/>
<organism evidence="2 3">
    <name type="scientific">Labrys miyagiensis</name>
    <dbReference type="NCBI Taxonomy" id="346912"/>
    <lineage>
        <taxon>Bacteria</taxon>
        <taxon>Pseudomonadati</taxon>
        <taxon>Pseudomonadota</taxon>
        <taxon>Alphaproteobacteria</taxon>
        <taxon>Hyphomicrobiales</taxon>
        <taxon>Xanthobacteraceae</taxon>
        <taxon>Labrys</taxon>
    </lineage>
</organism>
<dbReference type="Gene3D" id="1.10.260.40">
    <property type="entry name" value="lambda repressor-like DNA-binding domains"/>
    <property type="match status" value="1"/>
</dbReference>
<comment type="caution">
    <text evidence="2">The sequence shown here is derived from an EMBL/GenBank/DDBJ whole genome shotgun (WGS) entry which is preliminary data.</text>
</comment>
<dbReference type="SUPFAM" id="SSF47413">
    <property type="entry name" value="lambda repressor-like DNA-binding domains"/>
    <property type="match status" value="1"/>
</dbReference>
<accession>A0ABQ6CKE7</accession>
<dbReference type="InterPro" id="IPR010982">
    <property type="entry name" value="Lambda_DNA-bd_dom_sf"/>
</dbReference>
<evidence type="ECO:0000313" key="3">
    <source>
        <dbReference type="Proteomes" id="UP001156882"/>
    </source>
</evidence>
<dbReference type="PROSITE" id="PS50943">
    <property type="entry name" value="HTH_CROC1"/>
    <property type="match status" value="1"/>
</dbReference>
<gene>
    <name evidence="2" type="ORF">GCM10007874_38540</name>
</gene>
<dbReference type="CDD" id="cd00093">
    <property type="entry name" value="HTH_XRE"/>
    <property type="match status" value="1"/>
</dbReference>
<reference evidence="3" key="1">
    <citation type="journal article" date="2019" name="Int. J. Syst. Evol. Microbiol.">
        <title>The Global Catalogue of Microorganisms (GCM) 10K type strain sequencing project: providing services to taxonomists for standard genome sequencing and annotation.</title>
        <authorList>
            <consortium name="The Broad Institute Genomics Platform"/>
            <consortium name="The Broad Institute Genome Sequencing Center for Infectious Disease"/>
            <person name="Wu L."/>
            <person name="Ma J."/>
        </authorList>
    </citation>
    <scope>NUCLEOTIDE SEQUENCE [LARGE SCALE GENOMIC DNA]</scope>
    <source>
        <strain evidence="3">NBRC 101365</strain>
    </source>
</reference>
<evidence type="ECO:0000313" key="2">
    <source>
        <dbReference type="EMBL" id="GLS20837.1"/>
    </source>
</evidence>
<name>A0ABQ6CKE7_9HYPH</name>
<dbReference type="SMART" id="SM00530">
    <property type="entry name" value="HTH_XRE"/>
    <property type="match status" value="1"/>
</dbReference>
<dbReference type="RefSeq" id="WP_284313917.1">
    <property type="nucleotide sequence ID" value="NZ_BSPC01000035.1"/>
</dbReference>
<dbReference type="InterPro" id="IPR001387">
    <property type="entry name" value="Cro/C1-type_HTH"/>
</dbReference>
<feature type="domain" description="HTH cro/C1-type" evidence="1">
    <location>
        <begin position="30"/>
        <end position="84"/>
    </location>
</feature>
<dbReference type="Pfam" id="PF13560">
    <property type="entry name" value="HTH_31"/>
    <property type="match status" value="1"/>
</dbReference>
<dbReference type="EMBL" id="BSPC01000035">
    <property type="protein sequence ID" value="GLS20837.1"/>
    <property type="molecule type" value="Genomic_DNA"/>
</dbReference>
<sequence>MRKKADTIHPMHVRGLPALRIDWGRFGADLRQERERRGLTVRQFEALTGITHSTISRIERHNQACTSEAFMTIASTIGKDPLSYTSRRPPAFAASVEDAE</sequence>